<name>A0A094YQF7_9PROT</name>
<evidence type="ECO:0000313" key="1">
    <source>
        <dbReference type="EMBL" id="KGB22844.1"/>
    </source>
</evidence>
<dbReference type="RefSeq" id="WP_035380465.1">
    <property type="nucleotide sequence ID" value="NZ_JACAOJ010000009.1"/>
</dbReference>
<dbReference type="Gene3D" id="3.40.50.300">
    <property type="entry name" value="P-loop containing nucleotide triphosphate hydrolases"/>
    <property type="match status" value="1"/>
</dbReference>
<comment type="caution">
    <text evidence="1">The sequence shown here is derived from an EMBL/GenBank/DDBJ whole genome shotgun (WGS) entry which is preliminary data.</text>
</comment>
<dbReference type="Proteomes" id="UP000029448">
    <property type="component" value="Unassembled WGS sequence"/>
</dbReference>
<dbReference type="InterPro" id="IPR027417">
    <property type="entry name" value="P-loop_NTPase"/>
</dbReference>
<dbReference type="STRING" id="104102.AtDm6_2079"/>
<evidence type="ECO:0000313" key="2">
    <source>
        <dbReference type="Proteomes" id="UP000029448"/>
    </source>
</evidence>
<gene>
    <name evidence="1" type="ORF">AtDm6_2079</name>
</gene>
<dbReference type="AlphaFoldDB" id="A0A094YQF7"/>
<dbReference type="GeneID" id="89477419"/>
<protein>
    <recommendedName>
        <fullName evidence="3">Sulfotransferase</fullName>
    </recommendedName>
</protein>
<reference evidence="1 2" key="1">
    <citation type="submission" date="2014-06" db="EMBL/GenBank/DDBJ databases">
        <title>Functional and comparative genomic analyses of the Drosophila gut microbiota identify candidate symbiosis factors.</title>
        <authorList>
            <person name="Newell P.D."/>
            <person name="Chaston J.M."/>
            <person name="Douglas A.E."/>
        </authorList>
    </citation>
    <scope>NUCLEOTIDE SEQUENCE [LARGE SCALE GENOMIC DNA]</scope>
    <source>
        <strain evidence="1 2">DmCS_006</strain>
    </source>
</reference>
<dbReference type="EMBL" id="JOKM01000072">
    <property type="protein sequence ID" value="KGB22844.1"/>
    <property type="molecule type" value="Genomic_DNA"/>
</dbReference>
<organism evidence="1 2">
    <name type="scientific">Acetobacter tropicalis</name>
    <dbReference type="NCBI Taxonomy" id="104102"/>
    <lineage>
        <taxon>Bacteria</taxon>
        <taxon>Pseudomonadati</taxon>
        <taxon>Pseudomonadota</taxon>
        <taxon>Alphaproteobacteria</taxon>
        <taxon>Acetobacterales</taxon>
        <taxon>Acetobacteraceae</taxon>
        <taxon>Acetobacter</taxon>
    </lineage>
</organism>
<accession>A0A094YQF7</accession>
<proteinExistence type="predicted"/>
<dbReference type="PATRIC" id="fig|104102.7.peg.2056"/>
<dbReference type="Pfam" id="PF13469">
    <property type="entry name" value="Sulfotransfer_3"/>
    <property type="match status" value="1"/>
</dbReference>
<dbReference type="SUPFAM" id="SSF52540">
    <property type="entry name" value="P-loop containing nucleoside triphosphate hydrolases"/>
    <property type="match status" value="1"/>
</dbReference>
<evidence type="ECO:0008006" key="3">
    <source>
        <dbReference type="Google" id="ProtNLM"/>
    </source>
</evidence>
<sequence length="276" mass="30997">MSNALPSVHVISGLPRSGSTLLAALLRQNPYVKTAAHNTPVAPMLIRMMSLMSEGEYQPAFTQDQWQNIMRGVLQTYLDPEAKNPFLIDINRDWSAHAGLLTTLYPQAKIICCVRDPVWILNSFEHLITRDPLLGSKLVPMAHRATQHDRIDYLASREGAFGYAWRLLNEVFFGPYAHHVIVVEYDRLVASPSGVMNHLERLLGLPPFSYDFRHIAPADTTTFDAALNTPGLHSVHPRVEPTQKRLILPPHVVERMAHQTFWREPGLNTGGAMVIA</sequence>
<keyword evidence="2" id="KW-1185">Reference proteome</keyword>